<dbReference type="AlphaFoldDB" id="A0A9D1UGI6"/>
<dbReference type="InterPro" id="IPR000182">
    <property type="entry name" value="GNAT_dom"/>
</dbReference>
<protein>
    <submittedName>
        <fullName evidence="2">GNAT family N-acetyltransferase</fullName>
    </submittedName>
</protein>
<proteinExistence type="predicted"/>
<reference evidence="2" key="2">
    <citation type="submission" date="2021-04" db="EMBL/GenBank/DDBJ databases">
        <authorList>
            <person name="Gilroy R."/>
        </authorList>
    </citation>
    <scope>NUCLEOTIDE SEQUENCE</scope>
    <source>
        <strain evidence="2">Gambia16-930</strain>
    </source>
</reference>
<evidence type="ECO:0000259" key="1">
    <source>
        <dbReference type="PROSITE" id="PS51186"/>
    </source>
</evidence>
<dbReference type="Gene3D" id="3.40.630.30">
    <property type="match status" value="1"/>
</dbReference>
<name>A0A9D1UGI6_9BACT</name>
<accession>A0A9D1UGI6</accession>
<organism evidence="2 3">
    <name type="scientific">Candidatus Onthomorpha intestinigallinarum</name>
    <dbReference type="NCBI Taxonomy" id="2840880"/>
    <lineage>
        <taxon>Bacteria</taxon>
        <taxon>Pseudomonadati</taxon>
        <taxon>Bacteroidota</taxon>
        <taxon>Bacteroidia</taxon>
        <taxon>Bacteroidales</taxon>
        <taxon>Candidatus Onthomorpha</taxon>
    </lineage>
</organism>
<dbReference type="SUPFAM" id="SSF55729">
    <property type="entry name" value="Acyl-CoA N-acyltransferases (Nat)"/>
    <property type="match status" value="1"/>
</dbReference>
<reference evidence="2" key="1">
    <citation type="journal article" date="2021" name="PeerJ">
        <title>Extensive microbial diversity within the chicken gut microbiome revealed by metagenomics and culture.</title>
        <authorList>
            <person name="Gilroy R."/>
            <person name="Ravi A."/>
            <person name="Getino M."/>
            <person name="Pursley I."/>
            <person name="Horton D.L."/>
            <person name="Alikhan N.F."/>
            <person name="Baker D."/>
            <person name="Gharbi K."/>
            <person name="Hall N."/>
            <person name="Watson M."/>
            <person name="Adriaenssens E.M."/>
            <person name="Foster-Nyarko E."/>
            <person name="Jarju S."/>
            <person name="Secka A."/>
            <person name="Antonio M."/>
            <person name="Oren A."/>
            <person name="Chaudhuri R.R."/>
            <person name="La Ragione R."/>
            <person name="Hildebrand F."/>
            <person name="Pallen M.J."/>
        </authorList>
    </citation>
    <scope>NUCLEOTIDE SEQUENCE</scope>
    <source>
        <strain evidence="2">Gambia16-930</strain>
    </source>
</reference>
<evidence type="ECO:0000313" key="2">
    <source>
        <dbReference type="EMBL" id="HIW86982.1"/>
    </source>
</evidence>
<dbReference type="Proteomes" id="UP000824267">
    <property type="component" value="Unassembled WGS sequence"/>
</dbReference>
<dbReference type="GO" id="GO:0016747">
    <property type="term" value="F:acyltransferase activity, transferring groups other than amino-acyl groups"/>
    <property type="evidence" value="ECO:0007669"/>
    <property type="project" value="InterPro"/>
</dbReference>
<dbReference type="InterPro" id="IPR016181">
    <property type="entry name" value="Acyl_CoA_acyltransferase"/>
</dbReference>
<feature type="domain" description="N-acetyltransferase" evidence="1">
    <location>
        <begin position="2"/>
        <end position="157"/>
    </location>
</feature>
<dbReference type="Pfam" id="PF13508">
    <property type="entry name" value="Acetyltransf_7"/>
    <property type="match status" value="1"/>
</dbReference>
<dbReference type="EMBL" id="DXGG01000061">
    <property type="protein sequence ID" value="HIW86982.1"/>
    <property type="molecule type" value="Genomic_DNA"/>
</dbReference>
<dbReference type="PROSITE" id="PS51186">
    <property type="entry name" value="GNAT"/>
    <property type="match status" value="1"/>
</dbReference>
<sequence length="184" mass="21881">MIELLELYPKKNFKLDHSQEDFAKFVYTESFPPEERRTFELLRQIAEEKPFEFYIIQNENNSVGIMSFWNFDKFVYAEHFALSPSTRGNGIGTKVLNKIHSDIIKPIVLEVELPTNTIAQRRIKLYERNGFALLPYHYIQPPYSDNMPCVEMKLMTTRSFGNSKEEFEIIKEIIHREVYQYIEP</sequence>
<comment type="caution">
    <text evidence="2">The sequence shown here is derived from an EMBL/GenBank/DDBJ whole genome shotgun (WGS) entry which is preliminary data.</text>
</comment>
<gene>
    <name evidence="2" type="ORF">IAC47_01730</name>
</gene>
<evidence type="ECO:0000313" key="3">
    <source>
        <dbReference type="Proteomes" id="UP000824267"/>
    </source>
</evidence>